<protein>
    <submittedName>
        <fullName evidence="2">Uncharacterized protein</fullName>
    </submittedName>
</protein>
<keyword evidence="3" id="KW-1185">Reference proteome</keyword>
<accession>A0A8K1GXT5</accession>
<dbReference type="AlphaFoldDB" id="A0A8K1GXT5"/>
<proteinExistence type="predicted"/>
<evidence type="ECO:0000313" key="2">
    <source>
        <dbReference type="EMBL" id="TRZ26123.1"/>
    </source>
</evidence>
<dbReference type="EMBL" id="SWJQ01000016">
    <property type="protein sequence ID" value="TRZ26123.1"/>
    <property type="molecule type" value="Genomic_DNA"/>
</dbReference>
<gene>
    <name evidence="2" type="ORF">HGM15179_000973</name>
</gene>
<evidence type="ECO:0000313" key="3">
    <source>
        <dbReference type="Proteomes" id="UP000796761"/>
    </source>
</evidence>
<dbReference type="OrthoDB" id="10569293at2759"/>
<organism evidence="2 3">
    <name type="scientific">Zosterops borbonicus</name>
    <dbReference type="NCBI Taxonomy" id="364589"/>
    <lineage>
        <taxon>Eukaryota</taxon>
        <taxon>Metazoa</taxon>
        <taxon>Chordata</taxon>
        <taxon>Craniata</taxon>
        <taxon>Vertebrata</taxon>
        <taxon>Euteleostomi</taxon>
        <taxon>Archelosauria</taxon>
        <taxon>Archosauria</taxon>
        <taxon>Dinosauria</taxon>
        <taxon>Saurischia</taxon>
        <taxon>Theropoda</taxon>
        <taxon>Coelurosauria</taxon>
        <taxon>Aves</taxon>
        <taxon>Neognathae</taxon>
        <taxon>Neoaves</taxon>
        <taxon>Telluraves</taxon>
        <taxon>Australaves</taxon>
        <taxon>Passeriformes</taxon>
        <taxon>Sylvioidea</taxon>
        <taxon>Zosteropidae</taxon>
        <taxon>Zosterops</taxon>
    </lineage>
</organism>
<sequence length="140" mass="15297">MILLLCFHDTSPGVLHPVLGSPAWEGHGPAGVSPEEDHNNDQRAGAPLLCRQTDRAGAAQSGQAKALGRPYHSFQFLKGATRELERDFACVGIEERGMALRTLLAVSNPIDNGFPVAIDMFENELQSQIQNHRDSYPEYG</sequence>
<comment type="caution">
    <text evidence="2">The sequence shown here is derived from an EMBL/GenBank/DDBJ whole genome shotgun (WGS) entry which is preliminary data.</text>
</comment>
<name>A0A8K1GXT5_9PASS</name>
<reference evidence="2" key="1">
    <citation type="submission" date="2019-04" db="EMBL/GenBank/DDBJ databases">
        <title>Genome assembly of Zosterops borbonicus 15179.</title>
        <authorList>
            <person name="Leroy T."/>
            <person name="Anselmetti Y."/>
            <person name="Tilak M.-K."/>
            <person name="Nabholz B."/>
        </authorList>
    </citation>
    <scope>NUCLEOTIDE SEQUENCE</scope>
    <source>
        <strain evidence="2">HGM_15179</strain>
        <tissue evidence="2">Muscle</tissue>
    </source>
</reference>
<dbReference type="Proteomes" id="UP000796761">
    <property type="component" value="Unassembled WGS sequence"/>
</dbReference>
<evidence type="ECO:0000256" key="1">
    <source>
        <dbReference type="SAM" id="MobiDB-lite"/>
    </source>
</evidence>
<feature type="region of interest" description="Disordered" evidence="1">
    <location>
        <begin position="26"/>
        <end position="45"/>
    </location>
</feature>